<accession>A0A2W7TS17</accession>
<name>A0A2W7TS17_9BACT</name>
<keyword evidence="2" id="KW-0808">Transferase</keyword>
<dbReference type="InterPro" id="IPR013216">
    <property type="entry name" value="Methyltransf_11"/>
</dbReference>
<feature type="domain" description="Methyltransferase type 11" evidence="1">
    <location>
        <begin position="37"/>
        <end position="123"/>
    </location>
</feature>
<dbReference type="OrthoDB" id="9805171at2"/>
<comment type="caution">
    <text evidence="2">The sequence shown here is derived from an EMBL/GenBank/DDBJ whole genome shotgun (WGS) entry which is preliminary data.</text>
</comment>
<dbReference type="GO" id="GO:0008757">
    <property type="term" value="F:S-adenosylmethionine-dependent methyltransferase activity"/>
    <property type="evidence" value="ECO:0007669"/>
    <property type="project" value="InterPro"/>
</dbReference>
<keyword evidence="2" id="KW-0489">Methyltransferase</keyword>
<dbReference type="Gene3D" id="3.40.50.150">
    <property type="entry name" value="Vaccinia Virus protein VP39"/>
    <property type="match status" value="1"/>
</dbReference>
<dbReference type="GO" id="GO:0032259">
    <property type="term" value="P:methylation"/>
    <property type="evidence" value="ECO:0007669"/>
    <property type="project" value="UniProtKB-KW"/>
</dbReference>
<reference evidence="2 3" key="1">
    <citation type="submission" date="2018-06" db="EMBL/GenBank/DDBJ databases">
        <title>Genomic Encyclopedia of Archaeal and Bacterial Type Strains, Phase II (KMG-II): from individual species to whole genera.</title>
        <authorList>
            <person name="Goeker M."/>
        </authorList>
    </citation>
    <scope>NUCLEOTIDE SEQUENCE [LARGE SCALE GENOMIC DNA]</scope>
    <source>
        <strain evidence="2 3">DSM 23241</strain>
    </source>
</reference>
<evidence type="ECO:0000259" key="1">
    <source>
        <dbReference type="Pfam" id="PF08241"/>
    </source>
</evidence>
<keyword evidence="3" id="KW-1185">Reference proteome</keyword>
<dbReference type="InterPro" id="IPR029063">
    <property type="entry name" value="SAM-dependent_MTases_sf"/>
</dbReference>
<dbReference type="Proteomes" id="UP000249720">
    <property type="component" value="Unassembled WGS sequence"/>
</dbReference>
<proteinExistence type="predicted"/>
<dbReference type="EMBL" id="QKZV01000001">
    <property type="protein sequence ID" value="PZX65902.1"/>
    <property type="molecule type" value="Genomic_DNA"/>
</dbReference>
<evidence type="ECO:0000313" key="2">
    <source>
        <dbReference type="EMBL" id="PZX65902.1"/>
    </source>
</evidence>
<organism evidence="2 3">
    <name type="scientific">Hydrotalea sandarakina</name>
    <dbReference type="NCBI Taxonomy" id="1004304"/>
    <lineage>
        <taxon>Bacteria</taxon>
        <taxon>Pseudomonadati</taxon>
        <taxon>Bacteroidota</taxon>
        <taxon>Chitinophagia</taxon>
        <taxon>Chitinophagales</taxon>
        <taxon>Chitinophagaceae</taxon>
        <taxon>Hydrotalea</taxon>
    </lineage>
</organism>
<dbReference type="SUPFAM" id="SSF53335">
    <property type="entry name" value="S-adenosyl-L-methionine-dependent methyltransferases"/>
    <property type="match status" value="1"/>
</dbReference>
<evidence type="ECO:0000313" key="3">
    <source>
        <dbReference type="Proteomes" id="UP000249720"/>
    </source>
</evidence>
<dbReference type="RefSeq" id="WP_111293348.1">
    <property type="nucleotide sequence ID" value="NZ_QKZV01000001.1"/>
</dbReference>
<sequence>MVSNNFNPSFRHPLYIIRKGLYNKIKQYSVELNGNLLDFGCGAKPYQTLFAHVNKYVGVDYDSEGHAHQNESIDFFYDGHTLPFETHSFDSLFSSEVFEHVFNLEAILPEINRVLKPGAKILITCPFAWEEHEIPVDYARYTQFALHSLLQKNGFRILITDKNGHATAALHQMFMVYLHDDWLNRVFILSKFNFFKKMVRQVMIPFFNLLFIATEKLWPVNKRLFLNTIIVAEKIEDCFKQ</sequence>
<dbReference type="CDD" id="cd02440">
    <property type="entry name" value="AdoMet_MTases"/>
    <property type="match status" value="1"/>
</dbReference>
<gene>
    <name evidence="2" type="ORF">LX80_00396</name>
</gene>
<dbReference type="AlphaFoldDB" id="A0A2W7TS17"/>
<protein>
    <submittedName>
        <fullName evidence="2">Methyltransferase family protein</fullName>
    </submittedName>
</protein>
<dbReference type="Pfam" id="PF08241">
    <property type="entry name" value="Methyltransf_11"/>
    <property type="match status" value="1"/>
</dbReference>